<dbReference type="AlphaFoldDB" id="A0A0P7C260"/>
<organism evidence="2 3">
    <name type="scientific">Neonectria ditissima</name>
    <dbReference type="NCBI Taxonomy" id="78410"/>
    <lineage>
        <taxon>Eukaryota</taxon>
        <taxon>Fungi</taxon>
        <taxon>Dikarya</taxon>
        <taxon>Ascomycota</taxon>
        <taxon>Pezizomycotina</taxon>
        <taxon>Sordariomycetes</taxon>
        <taxon>Hypocreomycetidae</taxon>
        <taxon>Hypocreales</taxon>
        <taxon>Nectriaceae</taxon>
        <taxon>Neonectria</taxon>
    </lineage>
</organism>
<sequence>MANDAATANDLPVDKHSDATEAYPRTPTAPSCAPPHVEHQGQPQNVDSAPALLTGAPHPAPQAGQHQSQVDDSTHAETAREEEQHGEATPSRSKRAKSVRRTPKKRSNQDQDNGLFPYQYKEDLISLCLDHWRARAVVISQNDQVDWTNLTFGDGLPREGFSVFDGFDKTWYVHMDGSSPLPLSKQGLVQSLQKRRDALEAISTRVSNKDMVLQARYYLQQEARKMCQNEWDDNINEPNKPPMNWADVRPKFQSLSSLIRMIAKTRLIDGRALLPGYYHVKIVELTPGGKIMVRRVSMPFGVGFAGFSLRLDTWSLVNGEQSREALRETHKMLDIAMKNGTEEGKERARKVLRKFAKPGYAPSSDGATWRFKHHVRDGCPIQLGKTPGRIRGWKFVSDEESLNELEEGARAGRYVIAVRTWKIHLRQLWSEVNELQSHLQPEIFGEPELNEGQLTILDDLLAGQNDRAREQGARVARVLNWLNQPMTRSRLATNLADRNDLGNGDSDQGVGEVNE</sequence>
<evidence type="ECO:0000256" key="1">
    <source>
        <dbReference type="SAM" id="MobiDB-lite"/>
    </source>
</evidence>
<name>A0A0P7C260_9HYPO</name>
<proteinExistence type="predicted"/>
<dbReference type="OrthoDB" id="5028020at2759"/>
<feature type="compositionally biased region" description="Basic residues" evidence="1">
    <location>
        <begin position="92"/>
        <end position="106"/>
    </location>
</feature>
<comment type="caution">
    <text evidence="2">The sequence shown here is derived from an EMBL/GenBank/DDBJ whole genome shotgun (WGS) entry which is preliminary data.</text>
</comment>
<accession>A0A0P7C260</accession>
<dbReference type="Proteomes" id="UP000050424">
    <property type="component" value="Unassembled WGS sequence"/>
</dbReference>
<dbReference type="EMBL" id="LKCW01000003">
    <property type="protein sequence ID" value="KPM46090.1"/>
    <property type="molecule type" value="Genomic_DNA"/>
</dbReference>
<evidence type="ECO:0000313" key="3">
    <source>
        <dbReference type="Proteomes" id="UP000050424"/>
    </source>
</evidence>
<feature type="region of interest" description="Disordered" evidence="1">
    <location>
        <begin position="493"/>
        <end position="515"/>
    </location>
</feature>
<reference evidence="2 3" key="1">
    <citation type="submission" date="2015-09" db="EMBL/GenBank/DDBJ databases">
        <title>Draft genome of a European isolate of the apple canker pathogen Neonectria ditissima.</title>
        <authorList>
            <person name="Gomez-Cortecero A."/>
            <person name="Harrison R.J."/>
            <person name="Armitage A.D."/>
        </authorList>
    </citation>
    <scope>NUCLEOTIDE SEQUENCE [LARGE SCALE GENOMIC DNA]</scope>
    <source>
        <strain evidence="2 3">R09/05</strain>
    </source>
</reference>
<feature type="compositionally biased region" description="Basic and acidic residues" evidence="1">
    <location>
        <begin position="72"/>
        <end position="86"/>
    </location>
</feature>
<protein>
    <submittedName>
        <fullName evidence="2">Uncharacterized protein</fullName>
    </submittedName>
</protein>
<gene>
    <name evidence="2" type="ORF">AK830_g542</name>
</gene>
<evidence type="ECO:0000313" key="2">
    <source>
        <dbReference type="EMBL" id="KPM46090.1"/>
    </source>
</evidence>
<feature type="region of interest" description="Disordered" evidence="1">
    <location>
        <begin position="1"/>
        <end position="115"/>
    </location>
</feature>
<keyword evidence="3" id="KW-1185">Reference proteome</keyword>